<evidence type="ECO:0008006" key="2">
    <source>
        <dbReference type="Google" id="ProtNLM"/>
    </source>
</evidence>
<proteinExistence type="predicted"/>
<name>A0A7S9XH09_9VIRU</name>
<reference evidence="1" key="1">
    <citation type="submission" date="2020-08" db="EMBL/GenBank/DDBJ databases">
        <title>Bridging the membrane lipid divide: bacteria of the FCB group superphylum have the potential to synthesize archaeal ether lipids.</title>
        <authorList>
            <person name="Villanueva L."/>
            <person name="von Meijenfeldt F.A.B."/>
            <person name="Westbye A.B."/>
            <person name="Yadav S."/>
            <person name="Hopmans E.C."/>
            <person name="Dutilh B.E."/>
            <person name="Sinninghe Damste J.S."/>
        </authorList>
    </citation>
    <scope>NUCLEOTIDE SEQUENCE</scope>
    <source>
        <strain evidence="1">NIOZ-UU159</strain>
    </source>
</reference>
<dbReference type="Gene3D" id="3.40.395.10">
    <property type="entry name" value="Adenoviral Proteinase, Chain A"/>
    <property type="match status" value="1"/>
</dbReference>
<sequence>MLTKKENYNSPKSANIPMLFKKASLIKLIDAWNSCRNNKIKYKNTYSAKKLSELLNERIKSICDDNEYWCWPGVIGRLTKDPKMQQNIKLIEKTELRPEMPAQWYKNPIEWLSNYDIDDVMVQYNNEKKYCYSFLGVFPIDFSEEDKFGRCLYSHICSLDLKKYTSKGIKYLGLITNLDKHDESGSHWTSTFIIIDPKNKSYGAHYYDSNAISIPHYVKKFILNIKKQLAKKYPKVPFTITSNTKRHQMKNTECGMFSMAYQIRWINALLKYKQLKLKSPYEDSNFRLNIVNDNNITDSKMEENRKYLYRPNLKMHLKKRNVIL</sequence>
<evidence type="ECO:0000313" key="1">
    <source>
        <dbReference type="EMBL" id="QPI16617.1"/>
    </source>
</evidence>
<dbReference type="EMBL" id="MW030589">
    <property type="protein sequence ID" value="QPI16617.1"/>
    <property type="molecule type" value="Genomic_DNA"/>
</dbReference>
<protein>
    <recommendedName>
        <fullName evidence="2">Ubiquitin-like protease family profile domain-containing protein</fullName>
    </recommendedName>
</protein>
<gene>
    <name evidence="1" type="ORF">NIOZUU159_00109</name>
</gene>
<dbReference type="InterPro" id="IPR038765">
    <property type="entry name" value="Papain-like_cys_pep_sf"/>
</dbReference>
<dbReference type="SUPFAM" id="SSF54001">
    <property type="entry name" value="Cysteine proteinases"/>
    <property type="match status" value="1"/>
</dbReference>
<organism evidence="1">
    <name type="scientific">Virus NIOZ-UU159</name>
    <dbReference type="NCBI Taxonomy" id="2763270"/>
    <lineage>
        <taxon>Viruses</taxon>
    </lineage>
</organism>
<accession>A0A7S9XH09</accession>